<dbReference type="NCBIfam" id="TIGR01031">
    <property type="entry name" value="rpmF_bact"/>
    <property type="match status" value="1"/>
</dbReference>
<evidence type="ECO:0000256" key="3">
    <source>
        <dbReference type="ARBA" id="ARBA00023274"/>
    </source>
</evidence>
<dbReference type="SUPFAM" id="SSF57829">
    <property type="entry name" value="Zn-binding ribosomal proteins"/>
    <property type="match status" value="1"/>
</dbReference>
<sequence>MAVPKKKGSRSKRDSRRFHWNQKVLKKIKKAISLAKSTTNLIKSNFIVD</sequence>
<organism evidence="4">
    <name type="scientific">Euglena mutabilis</name>
    <dbReference type="NCBI Taxonomy" id="38275"/>
    <lineage>
        <taxon>Eukaryota</taxon>
        <taxon>Discoba</taxon>
        <taxon>Euglenozoa</taxon>
        <taxon>Euglenida</taxon>
        <taxon>Spirocuta</taxon>
        <taxon>Euglenophyceae</taxon>
        <taxon>Euglenales</taxon>
        <taxon>Euglenaceae</taxon>
        <taxon>Euglena</taxon>
    </lineage>
</organism>
<evidence type="ECO:0000256" key="1">
    <source>
        <dbReference type="ARBA" id="ARBA00008560"/>
    </source>
</evidence>
<proteinExistence type="inferred from homology"/>
<dbReference type="Pfam" id="PF01783">
    <property type="entry name" value="Ribosomal_L32p"/>
    <property type="match status" value="1"/>
</dbReference>
<dbReference type="AlphaFoldDB" id="A0A1B0UL23"/>
<name>A0A1B0UL23_EUGMU</name>
<geneLocation type="chloroplast" evidence="4"/>
<comment type="similarity">
    <text evidence="1">Belongs to the bacterial ribosomal protein bL32 family.</text>
</comment>
<keyword evidence="2 4" id="KW-0689">Ribosomal protein</keyword>
<reference evidence="4" key="1">
    <citation type="journal article" date="2016" name="J. Eukaryot. Microbiol.">
        <title>The Chloroplast Genome of Euglena mutabilis-Cluster Arrangement, Intron Analysis, and Intrageneric Trends.</title>
        <authorList>
            <person name="Dabbagh N."/>
            <person name="Preisfeld A."/>
        </authorList>
    </citation>
    <scope>NUCLEOTIDE SEQUENCE</scope>
</reference>
<dbReference type="EMBL" id="KT223519">
    <property type="protein sequence ID" value="AMD08072.1"/>
    <property type="molecule type" value="Genomic_DNA"/>
</dbReference>
<evidence type="ECO:0000313" key="4">
    <source>
        <dbReference type="EMBL" id="AMD08072.1"/>
    </source>
</evidence>
<keyword evidence="3" id="KW-0687">Ribonucleoprotein</keyword>
<dbReference type="GO" id="GO:0015934">
    <property type="term" value="C:large ribosomal subunit"/>
    <property type="evidence" value="ECO:0007669"/>
    <property type="project" value="InterPro"/>
</dbReference>
<dbReference type="GO" id="GO:0003735">
    <property type="term" value="F:structural constituent of ribosome"/>
    <property type="evidence" value="ECO:0007669"/>
    <property type="project" value="InterPro"/>
</dbReference>
<dbReference type="InterPro" id="IPR002677">
    <property type="entry name" value="Ribosomal_bL32"/>
</dbReference>
<protein>
    <submittedName>
        <fullName evidence="4">Ribosomal protein L32</fullName>
    </submittedName>
</protein>
<evidence type="ECO:0000256" key="2">
    <source>
        <dbReference type="ARBA" id="ARBA00022980"/>
    </source>
</evidence>
<gene>
    <name evidence="4" type="primary">rpl32</name>
</gene>
<keyword evidence="4" id="KW-0934">Plastid</keyword>
<dbReference type="InterPro" id="IPR011332">
    <property type="entry name" value="Ribosomal_zn-bd"/>
</dbReference>
<keyword evidence="4" id="KW-0150">Chloroplast</keyword>
<accession>A0A1B0UL23</accession>
<dbReference type="Gene3D" id="1.20.5.640">
    <property type="entry name" value="Single helix bin"/>
    <property type="match status" value="1"/>
</dbReference>
<dbReference type="GO" id="GO:0006412">
    <property type="term" value="P:translation"/>
    <property type="evidence" value="ECO:0007669"/>
    <property type="project" value="InterPro"/>
</dbReference>